<evidence type="ECO:0000256" key="3">
    <source>
        <dbReference type="ARBA" id="ARBA00023125"/>
    </source>
</evidence>
<feature type="domain" description="Tyr recombinase" evidence="6">
    <location>
        <begin position="99"/>
        <end position="274"/>
    </location>
</feature>
<keyword evidence="3 5" id="KW-0238">DNA-binding</keyword>
<protein>
    <submittedName>
        <fullName evidence="8">Integrase</fullName>
    </submittedName>
</protein>
<accession>A0A3S9MYK0</accession>
<dbReference type="SUPFAM" id="SSF56349">
    <property type="entry name" value="DNA breaking-rejoining enzymes"/>
    <property type="match status" value="1"/>
</dbReference>
<dbReference type="InterPro" id="IPR002104">
    <property type="entry name" value="Integrase_catalytic"/>
</dbReference>
<dbReference type="InterPro" id="IPR044068">
    <property type="entry name" value="CB"/>
</dbReference>
<dbReference type="AlphaFoldDB" id="A0A3S9MYK0"/>
<sequence>MQTFDDFRQLMTIKRYAPNTIDSYRGLLIAFQKFLGHDHPIDELQDRQIKEAVSEVVVAKSLAVATQKQLLSALKLYFKEMHRRDLDFYSVYPRVKPRPIPVILSTQEVGAILSHTKNLKHKAMLTLIYALGLRSGELINLKISDIDKHRKLVHIKSSKNKKDRIIPFPDGLGELLNKYYKEYQPTEFLFNGQSTNQYHAQSLRKVFHKSCKLAGINKKVTLHSLRHAYATHLMDAGTDLRVIKELLGHNSIKTTLIYTHVTNKTLQHLPNPLDFIK</sequence>
<keyword evidence="4" id="KW-0233">DNA recombination</keyword>
<dbReference type="OrthoDB" id="9801717at2"/>
<dbReference type="GO" id="GO:0006310">
    <property type="term" value="P:DNA recombination"/>
    <property type="evidence" value="ECO:0007669"/>
    <property type="project" value="UniProtKB-KW"/>
</dbReference>
<dbReference type="EMBL" id="CP034549">
    <property type="protein sequence ID" value="AZQ44194.1"/>
    <property type="molecule type" value="Genomic_DNA"/>
</dbReference>
<evidence type="ECO:0000259" key="7">
    <source>
        <dbReference type="PROSITE" id="PS51900"/>
    </source>
</evidence>
<evidence type="ECO:0000313" key="8">
    <source>
        <dbReference type="EMBL" id="AZQ44194.1"/>
    </source>
</evidence>
<proteinExistence type="inferred from homology"/>
<feature type="domain" description="Core-binding (CB)" evidence="7">
    <location>
        <begin position="1"/>
        <end position="82"/>
    </location>
</feature>
<dbReference type="Pfam" id="PF13495">
    <property type="entry name" value="Phage_int_SAM_4"/>
    <property type="match status" value="1"/>
</dbReference>
<dbReference type="Gene3D" id="1.10.150.130">
    <property type="match status" value="1"/>
</dbReference>
<evidence type="ECO:0000313" key="9">
    <source>
        <dbReference type="Proteomes" id="UP000279600"/>
    </source>
</evidence>
<dbReference type="KEGG" id="noj:EJ995_08090"/>
<dbReference type="PROSITE" id="PS51900">
    <property type="entry name" value="CB"/>
    <property type="match status" value="1"/>
</dbReference>
<evidence type="ECO:0000256" key="1">
    <source>
        <dbReference type="ARBA" id="ARBA00008857"/>
    </source>
</evidence>
<comment type="similarity">
    <text evidence="1">Belongs to the 'phage' integrase family.</text>
</comment>
<dbReference type="Proteomes" id="UP000279600">
    <property type="component" value="Chromosome"/>
</dbReference>
<evidence type="ECO:0000256" key="5">
    <source>
        <dbReference type="PROSITE-ProRule" id="PRU01248"/>
    </source>
</evidence>
<evidence type="ECO:0000256" key="2">
    <source>
        <dbReference type="ARBA" id="ARBA00022908"/>
    </source>
</evidence>
<dbReference type="Pfam" id="PF00589">
    <property type="entry name" value="Phage_integrase"/>
    <property type="match status" value="1"/>
</dbReference>
<evidence type="ECO:0000259" key="6">
    <source>
        <dbReference type="PROSITE" id="PS51898"/>
    </source>
</evidence>
<dbReference type="InterPro" id="IPR011010">
    <property type="entry name" value="DNA_brk_join_enz"/>
</dbReference>
<dbReference type="InterPro" id="IPR013762">
    <property type="entry name" value="Integrase-like_cat_sf"/>
</dbReference>
<dbReference type="GO" id="GO:0015074">
    <property type="term" value="P:DNA integration"/>
    <property type="evidence" value="ECO:0007669"/>
    <property type="project" value="UniProtKB-KW"/>
</dbReference>
<gene>
    <name evidence="8" type="ORF">EJ995_08090</name>
</gene>
<dbReference type="InterPro" id="IPR010998">
    <property type="entry name" value="Integrase_recombinase_N"/>
</dbReference>
<keyword evidence="2" id="KW-0229">DNA integration</keyword>
<dbReference type="PROSITE" id="PS51898">
    <property type="entry name" value="TYR_RECOMBINASE"/>
    <property type="match status" value="1"/>
</dbReference>
<name>A0A3S9MYK0_9FLAO</name>
<evidence type="ECO:0000256" key="4">
    <source>
        <dbReference type="ARBA" id="ARBA00023172"/>
    </source>
</evidence>
<dbReference type="InterPro" id="IPR050090">
    <property type="entry name" value="Tyrosine_recombinase_XerCD"/>
</dbReference>
<dbReference type="Gene3D" id="1.10.443.10">
    <property type="entry name" value="Intergrase catalytic core"/>
    <property type="match status" value="1"/>
</dbReference>
<organism evidence="8 9">
    <name type="scientific">Nonlabens ponticola</name>
    <dbReference type="NCBI Taxonomy" id="2496866"/>
    <lineage>
        <taxon>Bacteria</taxon>
        <taxon>Pseudomonadati</taxon>
        <taxon>Bacteroidota</taxon>
        <taxon>Flavobacteriia</taxon>
        <taxon>Flavobacteriales</taxon>
        <taxon>Flavobacteriaceae</taxon>
        <taxon>Nonlabens</taxon>
    </lineage>
</organism>
<dbReference type="InterPro" id="IPR004107">
    <property type="entry name" value="Integrase_SAM-like_N"/>
</dbReference>
<keyword evidence="9" id="KW-1185">Reference proteome</keyword>
<dbReference type="PANTHER" id="PTHR30349:SF41">
    <property type="entry name" value="INTEGRASE_RECOMBINASE PROTEIN MJ0367-RELATED"/>
    <property type="match status" value="1"/>
</dbReference>
<dbReference type="GO" id="GO:0003677">
    <property type="term" value="F:DNA binding"/>
    <property type="evidence" value="ECO:0007669"/>
    <property type="project" value="UniProtKB-UniRule"/>
</dbReference>
<dbReference type="PANTHER" id="PTHR30349">
    <property type="entry name" value="PHAGE INTEGRASE-RELATED"/>
    <property type="match status" value="1"/>
</dbReference>
<reference evidence="8 9" key="1">
    <citation type="submission" date="2018-12" db="EMBL/GenBank/DDBJ databases">
        <title>Complete genome of Nonlabens sp. MJ115.</title>
        <authorList>
            <person name="Choi H.S."/>
            <person name="Jung J."/>
        </authorList>
    </citation>
    <scope>NUCLEOTIDE SEQUENCE [LARGE SCALE GENOMIC DNA]</scope>
    <source>
        <strain evidence="8 9">MJ115</strain>
    </source>
</reference>